<evidence type="ECO:0000313" key="3">
    <source>
        <dbReference type="Proteomes" id="UP000231198"/>
    </source>
</evidence>
<comment type="caution">
    <text evidence="2">The sequence shown here is derived from an EMBL/GenBank/DDBJ whole genome shotgun (WGS) entry which is preliminary data.</text>
</comment>
<dbReference type="InterPro" id="IPR000871">
    <property type="entry name" value="Beta-lactam_class-A"/>
</dbReference>
<dbReference type="EMBL" id="PEZG01000041">
    <property type="protein sequence ID" value="PIS15782.1"/>
    <property type="molecule type" value="Genomic_DNA"/>
</dbReference>
<dbReference type="InterPro" id="IPR045155">
    <property type="entry name" value="Beta-lactam_cat"/>
</dbReference>
<feature type="domain" description="Beta-lactamase class A catalytic" evidence="1">
    <location>
        <begin position="88"/>
        <end position="297"/>
    </location>
</feature>
<organism evidence="2 3">
    <name type="scientific">Candidatus Roizmanbacteria bacterium CG09_land_8_20_14_0_10_41_9</name>
    <dbReference type="NCBI Taxonomy" id="1974850"/>
    <lineage>
        <taxon>Bacteria</taxon>
        <taxon>Candidatus Roizmaniibacteriota</taxon>
    </lineage>
</organism>
<gene>
    <name evidence="2" type="ORF">COT62_01860</name>
</gene>
<sequence length="324" mass="36539">MKKIATITFLCIITGFAGYLIGSSQKKIDSTTKEKKFELRQGGFKFINPLLECVSEEGFQSSEVVQMKHLTEKYIDSVKDDDSVFHISVYFRELNNGPWFGIGEQEKFSPASLLKVPILIAYLKEAESDPSLLLQKVTTKKIDTLSPLIPSSFQAEVGKSYTIDDLLLRMIAYSDNVAKDSLLGFISGAPLNKVYQDLSIEIPGIRTRDDYMSVKSYASFFRILYNASYLNRNMSEKALEFLSQVEFKEGIVAGVPRDVVVSHKFGERGTADSNTLQLHDCGIVYYPSNPYLLCVMTRGSDFEKLKEVIKTISATIYREIKKNK</sequence>
<dbReference type="AlphaFoldDB" id="A0A2H0WSY0"/>
<dbReference type="GO" id="GO:0046677">
    <property type="term" value="P:response to antibiotic"/>
    <property type="evidence" value="ECO:0007669"/>
    <property type="project" value="InterPro"/>
</dbReference>
<accession>A0A2H0WSY0</accession>
<protein>
    <recommendedName>
        <fullName evidence="1">Beta-lactamase class A catalytic domain-containing protein</fullName>
    </recommendedName>
</protein>
<dbReference type="PANTHER" id="PTHR35333">
    <property type="entry name" value="BETA-LACTAMASE"/>
    <property type="match status" value="1"/>
</dbReference>
<dbReference type="PANTHER" id="PTHR35333:SF3">
    <property type="entry name" value="BETA-LACTAMASE-TYPE TRANSPEPTIDASE FOLD CONTAINING PROTEIN"/>
    <property type="match status" value="1"/>
</dbReference>
<evidence type="ECO:0000259" key="1">
    <source>
        <dbReference type="Pfam" id="PF13354"/>
    </source>
</evidence>
<dbReference type="GO" id="GO:0030655">
    <property type="term" value="P:beta-lactam antibiotic catabolic process"/>
    <property type="evidence" value="ECO:0007669"/>
    <property type="project" value="InterPro"/>
</dbReference>
<proteinExistence type="predicted"/>
<evidence type="ECO:0000313" key="2">
    <source>
        <dbReference type="EMBL" id="PIS15782.1"/>
    </source>
</evidence>
<dbReference type="GO" id="GO:0008800">
    <property type="term" value="F:beta-lactamase activity"/>
    <property type="evidence" value="ECO:0007669"/>
    <property type="project" value="InterPro"/>
</dbReference>
<reference evidence="3" key="1">
    <citation type="submission" date="2017-09" db="EMBL/GenBank/DDBJ databases">
        <title>Depth-based differentiation of microbial function through sediment-hosted aquifers and enrichment of novel symbionts in the deep terrestrial subsurface.</title>
        <authorList>
            <person name="Probst A.J."/>
            <person name="Ladd B."/>
            <person name="Jarett J.K."/>
            <person name="Geller-Mcgrath D.E."/>
            <person name="Sieber C.M.K."/>
            <person name="Emerson J.B."/>
            <person name="Anantharaman K."/>
            <person name="Thomas B.C."/>
            <person name="Malmstrom R."/>
            <person name="Stieglmeier M."/>
            <person name="Klingl A."/>
            <person name="Woyke T."/>
            <person name="Ryan C.M."/>
            <person name="Banfield J.F."/>
        </authorList>
    </citation>
    <scope>NUCLEOTIDE SEQUENCE [LARGE SCALE GENOMIC DNA]</scope>
</reference>
<dbReference type="Pfam" id="PF13354">
    <property type="entry name" value="Beta-lactamase2"/>
    <property type="match status" value="1"/>
</dbReference>
<dbReference type="SUPFAM" id="SSF56601">
    <property type="entry name" value="beta-lactamase/transpeptidase-like"/>
    <property type="match status" value="1"/>
</dbReference>
<dbReference type="InterPro" id="IPR012338">
    <property type="entry name" value="Beta-lactam/transpept-like"/>
</dbReference>
<dbReference type="Proteomes" id="UP000231198">
    <property type="component" value="Unassembled WGS sequence"/>
</dbReference>
<name>A0A2H0WSY0_9BACT</name>
<dbReference type="Gene3D" id="3.40.710.10">
    <property type="entry name" value="DD-peptidase/beta-lactamase superfamily"/>
    <property type="match status" value="1"/>
</dbReference>